<dbReference type="CDD" id="cd00037">
    <property type="entry name" value="CLECT"/>
    <property type="match status" value="1"/>
</dbReference>
<dbReference type="EMBL" id="VXIV02000055">
    <property type="protein sequence ID" value="KAF6041368.1"/>
    <property type="molecule type" value="Genomic_DNA"/>
</dbReference>
<keyword evidence="4" id="KW-1015">Disulfide bond</keyword>
<comment type="caution">
    <text evidence="10">The sequence shown here is derived from an EMBL/GenBank/DDBJ whole genome shotgun (WGS) entry which is preliminary data.</text>
</comment>
<dbReference type="AlphaFoldDB" id="A0A7J7KTH2"/>
<keyword evidence="7" id="KW-0472">Membrane</keyword>
<organism evidence="10 11">
    <name type="scientific">Bugula neritina</name>
    <name type="common">Brown bryozoan</name>
    <name type="synonym">Sertularia neritina</name>
    <dbReference type="NCBI Taxonomy" id="10212"/>
    <lineage>
        <taxon>Eukaryota</taxon>
        <taxon>Metazoa</taxon>
        <taxon>Spiralia</taxon>
        <taxon>Lophotrochozoa</taxon>
        <taxon>Bryozoa</taxon>
        <taxon>Gymnolaemata</taxon>
        <taxon>Cheilostomatida</taxon>
        <taxon>Flustrina</taxon>
        <taxon>Buguloidea</taxon>
        <taxon>Bugulidae</taxon>
        <taxon>Bugula</taxon>
    </lineage>
</organism>
<dbReference type="CDD" id="cd00033">
    <property type="entry name" value="CCP"/>
    <property type="match status" value="1"/>
</dbReference>
<evidence type="ECO:0000259" key="9">
    <source>
        <dbReference type="PROSITE" id="PS50923"/>
    </source>
</evidence>
<keyword evidence="7" id="KW-0812">Transmembrane</keyword>
<dbReference type="InterPro" id="IPR000884">
    <property type="entry name" value="TSP1_rpt"/>
</dbReference>
<dbReference type="InterPro" id="IPR035976">
    <property type="entry name" value="Sushi/SCR/CCP_sf"/>
</dbReference>
<dbReference type="Proteomes" id="UP000593567">
    <property type="component" value="Unassembled WGS sequence"/>
</dbReference>
<dbReference type="InterPro" id="IPR000436">
    <property type="entry name" value="Sushi_SCR_CCP_dom"/>
</dbReference>
<dbReference type="PANTHER" id="PTHR19325">
    <property type="entry name" value="COMPLEMENT COMPONENT-RELATED SUSHI DOMAIN-CONTAINING"/>
    <property type="match status" value="1"/>
</dbReference>
<evidence type="ECO:0000256" key="1">
    <source>
        <dbReference type="ARBA" id="ARBA00022659"/>
    </source>
</evidence>
<evidence type="ECO:0000313" key="10">
    <source>
        <dbReference type="EMBL" id="KAF6041368.1"/>
    </source>
</evidence>
<keyword evidence="1 6" id="KW-0768">Sushi</keyword>
<dbReference type="PROSITE" id="PS50923">
    <property type="entry name" value="SUSHI"/>
    <property type="match status" value="2"/>
</dbReference>
<evidence type="ECO:0000256" key="3">
    <source>
        <dbReference type="ARBA" id="ARBA00022737"/>
    </source>
</evidence>
<dbReference type="SUPFAM" id="SSF82895">
    <property type="entry name" value="TSP-1 type 1 repeat"/>
    <property type="match status" value="1"/>
</dbReference>
<feature type="domain" description="Sushi" evidence="9">
    <location>
        <begin position="486"/>
        <end position="547"/>
    </location>
</feature>
<dbReference type="SUPFAM" id="SSF56436">
    <property type="entry name" value="C-type lectin-like"/>
    <property type="match status" value="1"/>
</dbReference>
<feature type="domain" description="Sushi" evidence="9">
    <location>
        <begin position="419"/>
        <end position="485"/>
    </location>
</feature>
<accession>A0A7J7KTH2</accession>
<feature type="transmembrane region" description="Helical" evidence="7">
    <location>
        <begin position="761"/>
        <end position="782"/>
    </location>
</feature>
<dbReference type="InterPro" id="IPR050350">
    <property type="entry name" value="Compl-Cell_Adhes-Reg"/>
</dbReference>
<evidence type="ECO:0000256" key="5">
    <source>
        <dbReference type="ARBA" id="ARBA00023180"/>
    </source>
</evidence>
<dbReference type="Gene3D" id="2.10.70.10">
    <property type="entry name" value="Complement Module, domain 1"/>
    <property type="match status" value="3"/>
</dbReference>
<protein>
    <submittedName>
        <fullName evidence="10">SVEP1</fullName>
    </submittedName>
</protein>
<dbReference type="InterPro" id="IPR036383">
    <property type="entry name" value="TSP1_rpt_sf"/>
</dbReference>
<dbReference type="PROSITE" id="PS50092">
    <property type="entry name" value="TSP1"/>
    <property type="match status" value="1"/>
</dbReference>
<dbReference type="InterPro" id="IPR016187">
    <property type="entry name" value="CTDL_fold"/>
</dbReference>
<dbReference type="InterPro" id="IPR018378">
    <property type="entry name" value="C-type_lectin_CS"/>
</dbReference>
<comment type="caution">
    <text evidence="6">Lacks conserved residue(s) required for the propagation of feature annotation.</text>
</comment>
<evidence type="ECO:0000313" key="11">
    <source>
        <dbReference type="Proteomes" id="UP000593567"/>
    </source>
</evidence>
<proteinExistence type="predicted"/>
<feature type="domain" description="C-type lectin" evidence="8">
    <location>
        <begin position="79"/>
        <end position="204"/>
    </location>
</feature>
<dbReference type="SMART" id="SM00032">
    <property type="entry name" value="CCP"/>
    <property type="match status" value="3"/>
</dbReference>
<sequence>MWQNHILQYDGTGFNSLATYFCQPGFKEPKYKRSSVTLRCGESDDWIGLDFDKNTKAVCEPLSVEPLPWEYFSPEEIGGTGYCYQLNHIGLTWHEAQQMCQGGLLYIASSNELRFLKTVILEPQAERSVLWLAGRKLMSESKFTWQLEDDSELNVGDTGYTNWQSEGPLLQPHHRDLCMAAKYSEDRWLWVNVTCGNKFEFVCKTEKKRRDGGWSNWSQWTACSINYVRQRSRQCNQPTPFCGGAKCIGNSTDVSRCCKDPGQAPYADLIYRSITNTTVFILPGHYYTYQCWDGYEYRQNSTNKNGSHSYFTIGSSRTETFPHGTRISYDCEVGFGTTKDNNPGIGSQTNCTDGKWRNPPLTCYARCKYKDIANYKCIPGYQVDTGVTHDHRVLLTYYFTCGANNDWTDEFSPQQCIKQSCGDPGNGTEVQSRIGKTFNYGDTLDYVCKQGYVYNMTVTRRRLVCDLHSDSEYATWNGTELNCSRVYCGEPGDGSNVTKIGESYEFGDIVIYQCAKQHVLTGGGLEMLWLRCGSGATWNGTAPACEPAEISSDFEVVSIKPYTVLAQWIMSEKYKGVRVKFYVKYVGRPGHRTSVDTYDYMDNYPPYAESALAKEGYHNRYGNDLYTYSELSRFTKYRAWPAYFATPLCNIFALLCEDAEGYRPSDVVNFIDVNSSNYNISTMWIDSIYANISENTSQVVTFLVGRDNCTQENSSKVCNGPLRKNRQFCVKLRAYNRYGWNDTLCSQVIQLSKVLEFDEALIIPTILAGLPFLLFCIIGVFLKFKKSGLEYDMDEEEEEEEEGELVKAWSLDVLPSYGTLASNNEAVSRDIGRMSSVARQRKHMMESGGVTMGRSATMVSTAGQKHHDY</sequence>
<dbReference type="Pfam" id="PF00084">
    <property type="entry name" value="Sushi"/>
    <property type="match status" value="3"/>
</dbReference>
<dbReference type="Pfam" id="PF00059">
    <property type="entry name" value="Lectin_C"/>
    <property type="match status" value="1"/>
</dbReference>
<dbReference type="PROSITE" id="PS50041">
    <property type="entry name" value="C_TYPE_LECTIN_2"/>
    <property type="match status" value="1"/>
</dbReference>
<name>A0A7J7KTH2_BUGNE</name>
<keyword evidence="11" id="KW-1185">Reference proteome</keyword>
<evidence type="ECO:0000256" key="4">
    <source>
        <dbReference type="ARBA" id="ARBA00023157"/>
    </source>
</evidence>
<evidence type="ECO:0000256" key="7">
    <source>
        <dbReference type="SAM" id="Phobius"/>
    </source>
</evidence>
<gene>
    <name evidence="10" type="ORF">EB796_000322</name>
</gene>
<evidence type="ECO:0000256" key="2">
    <source>
        <dbReference type="ARBA" id="ARBA00022729"/>
    </source>
</evidence>
<keyword evidence="7" id="KW-1133">Transmembrane helix</keyword>
<dbReference type="OrthoDB" id="446173at2759"/>
<reference evidence="10" key="1">
    <citation type="submission" date="2020-06" db="EMBL/GenBank/DDBJ databases">
        <title>Draft genome of Bugula neritina, a colonial animal packing powerful symbionts and potential medicines.</title>
        <authorList>
            <person name="Rayko M."/>
        </authorList>
    </citation>
    <scope>NUCLEOTIDE SEQUENCE [LARGE SCALE GENOMIC DNA]</scope>
    <source>
        <strain evidence="10">Kwan_BN1</strain>
    </source>
</reference>
<dbReference type="SMART" id="SM00034">
    <property type="entry name" value="CLECT"/>
    <property type="match status" value="1"/>
</dbReference>
<evidence type="ECO:0000256" key="6">
    <source>
        <dbReference type="PROSITE-ProRule" id="PRU00302"/>
    </source>
</evidence>
<dbReference type="InterPro" id="IPR016186">
    <property type="entry name" value="C-type_lectin-like/link_sf"/>
</dbReference>
<dbReference type="PANTHER" id="PTHR19325:SF560">
    <property type="entry name" value="SUSHI, VON WILLEBRAND FACTOR TYPE A, EGF AND PENTRAXIN DOMAIN-CONTAINING PROTEIN 1"/>
    <property type="match status" value="1"/>
</dbReference>
<keyword evidence="2" id="KW-0732">Signal</keyword>
<evidence type="ECO:0000259" key="8">
    <source>
        <dbReference type="PROSITE" id="PS50041"/>
    </source>
</evidence>
<keyword evidence="3" id="KW-0677">Repeat</keyword>
<dbReference type="SUPFAM" id="SSF57535">
    <property type="entry name" value="Complement control module/SCR domain"/>
    <property type="match status" value="3"/>
</dbReference>
<dbReference type="PROSITE" id="PS00615">
    <property type="entry name" value="C_TYPE_LECTIN_1"/>
    <property type="match status" value="1"/>
</dbReference>
<dbReference type="Gene3D" id="2.20.100.10">
    <property type="entry name" value="Thrombospondin type-1 (TSP1) repeat"/>
    <property type="match status" value="1"/>
</dbReference>
<dbReference type="Gene3D" id="3.10.100.10">
    <property type="entry name" value="Mannose-Binding Protein A, subunit A"/>
    <property type="match status" value="1"/>
</dbReference>
<dbReference type="InterPro" id="IPR001304">
    <property type="entry name" value="C-type_lectin-like"/>
</dbReference>
<keyword evidence="5" id="KW-0325">Glycoprotein</keyword>